<feature type="non-terminal residue" evidence="1">
    <location>
        <position position="1"/>
    </location>
</feature>
<reference evidence="1" key="1">
    <citation type="submission" date="2020-03" db="EMBL/GenBank/DDBJ databases">
        <title>Hybrid Assembly of Korean Phytophthora infestans isolates.</title>
        <authorList>
            <person name="Prokchorchik M."/>
            <person name="Lee Y."/>
            <person name="Seo J."/>
            <person name="Cho J.-H."/>
            <person name="Park Y.-E."/>
            <person name="Jang D.-C."/>
            <person name="Im J.-S."/>
            <person name="Choi J.-G."/>
            <person name="Park H.-J."/>
            <person name="Lee G.-B."/>
            <person name="Lee Y.-G."/>
            <person name="Hong S.-Y."/>
            <person name="Cho K."/>
            <person name="Sohn K.H."/>
        </authorList>
    </citation>
    <scope>NUCLEOTIDE SEQUENCE</scope>
    <source>
        <strain evidence="1">KR_2_A2</strain>
    </source>
</reference>
<protein>
    <recommendedName>
        <fullName evidence="3">DDE-1 domain-containing protein</fullName>
    </recommendedName>
</protein>
<dbReference type="EMBL" id="JAACNO010002473">
    <property type="protein sequence ID" value="KAF4132973.1"/>
    <property type="molecule type" value="Genomic_DNA"/>
</dbReference>
<comment type="caution">
    <text evidence="1">The sequence shown here is derived from an EMBL/GenBank/DDBJ whole genome shotgun (WGS) entry which is preliminary data.</text>
</comment>
<organism evidence="1 2">
    <name type="scientific">Phytophthora infestans</name>
    <name type="common">Potato late blight agent</name>
    <name type="synonym">Botrytis infestans</name>
    <dbReference type="NCBI Taxonomy" id="4787"/>
    <lineage>
        <taxon>Eukaryota</taxon>
        <taxon>Sar</taxon>
        <taxon>Stramenopiles</taxon>
        <taxon>Oomycota</taxon>
        <taxon>Peronosporomycetes</taxon>
        <taxon>Peronosporales</taxon>
        <taxon>Peronosporaceae</taxon>
        <taxon>Phytophthora</taxon>
    </lineage>
</organism>
<sequence length="79" mass="8842">MPSKVIMNIDETGVYYDTPPTRILCERGAPSNITTSQKHSVRMTVLRAVVFRGRKLPLLLIVRGEPDATIAMEEVPTYP</sequence>
<dbReference type="Proteomes" id="UP000704712">
    <property type="component" value="Unassembled WGS sequence"/>
</dbReference>
<name>A0A8S9TY77_PHYIN</name>
<dbReference type="AlphaFoldDB" id="A0A8S9TY77"/>
<accession>A0A8S9TY77</accession>
<evidence type="ECO:0000313" key="2">
    <source>
        <dbReference type="Proteomes" id="UP000704712"/>
    </source>
</evidence>
<evidence type="ECO:0000313" key="1">
    <source>
        <dbReference type="EMBL" id="KAF4132973.1"/>
    </source>
</evidence>
<evidence type="ECO:0008006" key="3">
    <source>
        <dbReference type="Google" id="ProtNLM"/>
    </source>
</evidence>
<proteinExistence type="predicted"/>
<gene>
    <name evidence="1" type="ORF">GN958_ATG17882</name>
</gene>